<gene>
    <name evidence="8" type="ORF">AABB29_01450</name>
</gene>
<dbReference type="InterPro" id="IPR018511">
    <property type="entry name" value="Hemolysin-typ_Ca-bd_CS"/>
</dbReference>
<sequence>MCEVCQALANTSAAISGVSGDCPTDSLDGGTYRTDDVITVYFVTNGQEANAADEINDPTGSDEIESDGWTLYEQQRVEAALAAISNYIDITFQVTTNANADFQLVLDDDEFPSSGFLGYFYSPAFAGDNSAVMGAFNANGFGWSEAGLDDGGLGYATIIHELLHGLGLDHPHDGVTIMEGLAGSASDPNYPFGFYGDYDLNQQVYTIMSYNDGWFGDPASDTDGNAATPMALDIAILQELYGANTTYNSGSNDYDLGDAAWVGIWDTGGSDTITYTGNNDATIDLRAATLQYADGGGGYLSYVEGIAGGYTIANGAVIENATGGDGDDTLIGNAVDNVLVGNGGSDEIIGGRGDDEIDTGTGNDEANGNSGSDEISADSGTNTLFGSSGFDDITGGTGVDIIDGGSGDDNISGGNGGDTIYGGKGDDTISGDGGADIIIGGLGADTLTGGAGADDFVFEFISDSYADSTRRDTITDFETGTDDIDLSNIGGLTFVGTTGFSNTAGEVRLEESGGDTIVQLDSDGDGNADLEIFVDGVTGLSSGDFIL</sequence>
<accession>A0ABZ2V5W7</accession>
<dbReference type="Pfam" id="PF08548">
    <property type="entry name" value="Peptidase_M10_C"/>
    <property type="match status" value="1"/>
</dbReference>
<dbReference type="EMBL" id="CP150951">
    <property type="protein sequence ID" value="WZC49355.1"/>
    <property type="molecule type" value="Genomic_DNA"/>
</dbReference>
<dbReference type="InterPro" id="IPR001343">
    <property type="entry name" value="Hemolysn_Ca-bd"/>
</dbReference>
<comment type="cofactor">
    <cofactor evidence="1">
        <name>Ca(2+)</name>
        <dbReference type="ChEBI" id="CHEBI:29108"/>
    </cofactor>
</comment>
<dbReference type="InterPro" id="IPR006026">
    <property type="entry name" value="Peptidase_Metallo"/>
</dbReference>
<evidence type="ECO:0000259" key="7">
    <source>
        <dbReference type="SMART" id="SM00235"/>
    </source>
</evidence>
<evidence type="ECO:0000256" key="5">
    <source>
        <dbReference type="ARBA" id="ARBA00022737"/>
    </source>
</evidence>
<dbReference type="PROSITE" id="PS00330">
    <property type="entry name" value="HEMOLYSIN_CALCIUM"/>
    <property type="match status" value="2"/>
</dbReference>
<organism evidence="8 9">
    <name type="scientific">Yoonia phaeophyticola</name>
    <dbReference type="NCBI Taxonomy" id="3137369"/>
    <lineage>
        <taxon>Bacteria</taxon>
        <taxon>Pseudomonadati</taxon>
        <taxon>Pseudomonadota</taxon>
        <taxon>Alphaproteobacteria</taxon>
        <taxon>Rhodobacterales</taxon>
        <taxon>Paracoccaceae</taxon>
        <taxon>Yoonia</taxon>
    </lineage>
</organism>
<feature type="compositionally biased region" description="Polar residues" evidence="6">
    <location>
        <begin position="360"/>
        <end position="381"/>
    </location>
</feature>
<keyword evidence="5" id="KW-0677">Repeat</keyword>
<dbReference type="CDD" id="cd04277">
    <property type="entry name" value="ZnMc_serralysin_like"/>
    <property type="match status" value="1"/>
</dbReference>
<evidence type="ECO:0000256" key="2">
    <source>
        <dbReference type="ARBA" id="ARBA00004613"/>
    </source>
</evidence>
<dbReference type="RefSeq" id="WP_341367465.1">
    <property type="nucleotide sequence ID" value="NZ_CP150951.2"/>
</dbReference>
<dbReference type="InterPro" id="IPR013858">
    <property type="entry name" value="Peptidase_M10B_C"/>
</dbReference>
<dbReference type="InterPro" id="IPR011049">
    <property type="entry name" value="Serralysin-like_metalloprot_C"/>
</dbReference>
<dbReference type="InterPro" id="IPR024079">
    <property type="entry name" value="MetalloPept_cat_dom_sf"/>
</dbReference>
<evidence type="ECO:0000256" key="3">
    <source>
        <dbReference type="ARBA" id="ARBA00009490"/>
    </source>
</evidence>
<dbReference type="PANTHER" id="PTHR38340">
    <property type="entry name" value="S-LAYER PROTEIN"/>
    <property type="match status" value="1"/>
</dbReference>
<keyword evidence="4" id="KW-0964">Secreted</keyword>
<comment type="similarity">
    <text evidence="3">Belongs to the peptidase M10B family.</text>
</comment>
<keyword evidence="9" id="KW-1185">Reference proteome</keyword>
<dbReference type="SMART" id="SM00235">
    <property type="entry name" value="ZnMc"/>
    <property type="match status" value="1"/>
</dbReference>
<evidence type="ECO:0000313" key="8">
    <source>
        <dbReference type="EMBL" id="WZC49355.1"/>
    </source>
</evidence>
<dbReference type="SUPFAM" id="SSF51120">
    <property type="entry name" value="beta-Roll"/>
    <property type="match status" value="2"/>
</dbReference>
<evidence type="ECO:0000256" key="4">
    <source>
        <dbReference type="ARBA" id="ARBA00022525"/>
    </source>
</evidence>
<evidence type="ECO:0000256" key="6">
    <source>
        <dbReference type="SAM" id="MobiDB-lite"/>
    </source>
</evidence>
<protein>
    <submittedName>
        <fullName evidence="8">M10 family metallopeptidase C-terminal domain-containing protein</fullName>
    </submittedName>
</protein>
<comment type="subcellular location">
    <subcellularLocation>
        <location evidence="2">Secreted</location>
    </subcellularLocation>
</comment>
<reference evidence="9" key="1">
    <citation type="submission" date="2024-04" db="EMBL/GenBank/DDBJ databases">
        <title>Phylogenomic analyses of a clade within the roseobacter group suggest taxonomic reassignments of species of the genera Aestuariivita, Citreicella, Loktanella, Nautella, Pelagibaca, Ruegeria, Thalassobius, Thiobacimonas and Tropicibacter, and the proposal o.</title>
        <authorList>
            <person name="Jeon C.O."/>
        </authorList>
    </citation>
    <scope>NUCLEOTIDE SEQUENCE [LARGE SCALE GENOMIC DNA]</scope>
    <source>
        <strain evidence="9">BS5-3</strain>
    </source>
</reference>
<dbReference type="PANTHER" id="PTHR38340:SF1">
    <property type="entry name" value="S-LAYER PROTEIN"/>
    <property type="match status" value="1"/>
</dbReference>
<dbReference type="Pfam" id="PF00353">
    <property type="entry name" value="HemolysinCabind"/>
    <property type="match status" value="4"/>
</dbReference>
<name>A0ABZ2V5W7_9RHOB</name>
<dbReference type="InterPro" id="IPR050557">
    <property type="entry name" value="RTX_toxin/Mannuronan_C5-epim"/>
</dbReference>
<feature type="region of interest" description="Disordered" evidence="6">
    <location>
        <begin position="346"/>
        <end position="381"/>
    </location>
</feature>
<dbReference type="Gene3D" id="2.150.10.10">
    <property type="entry name" value="Serralysin-like metalloprotease, C-terminal"/>
    <property type="match status" value="2"/>
</dbReference>
<evidence type="ECO:0000313" key="9">
    <source>
        <dbReference type="Proteomes" id="UP001440612"/>
    </source>
</evidence>
<proteinExistence type="inferred from homology"/>
<evidence type="ECO:0000256" key="1">
    <source>
        <dbReference type="ARBA" id="ARBA00001913"/>
    </source>
</evidence>
<dbReference type="Proteomes" id="UP001440612">
    <property type="component" value="Chromosome"/>
</dbReference>
<dbReference type="InterPro" id="IPR034033">
    <property type="entry name" value="Serralysin-like"/>
</dbReference>
<dbReference type="Gene3D" id="3.40.390.10">
    <property type="entry name" value="Collagenase (Catalytic Domain)"/>
    <property type="match status" value="1"/>
</dbReference>
<dbReference type="PRINTS" id="PR00313">
    <property type="entry name" value="CABNDNGRPT"/>
</dbReference>
<feature type="domain" description="Peptidase metallopeptidase" evidence="7">
    <location>
        <begin position="28"/>
        <end position="207"/>
    </location>
</feature>
<dbReference type="SUPFAM" id="SSF55486">
    <property type="entry name" value="Metalloproteases ('zincins'), catalytic domain"/>
    <property type="match status" value="1"/>
</dbReference>